<evidence type="ECO:0000256" key="3">
    <source>
        <dbReference type="ARBA" id="ARBA00022771"/>
    </source>
</evidence>
<accession>A0ABN7NTL0</accession>
<dbReference type="SMART" id="SM00401">
    <property type="entry name" value="ZnF_GATA"/>
    <property type="match status" value="2"/>
</dbReference>
<evidence type="ECO:0000256" key="4">
    <source>
        <dbReference type="ARBA" id="ARBA00022833"/>
    </source>
</evidence>
<evidence type="ECO:0000256" key="1">
    <source>
        <dbReference type="ARBA" id="ARBA00004123"/>
    </source>
</evidence>
<name>A0ABN7NTL0_TIMPD</name>
<dbReference type="PROSITE" id="PS00344">
    <property type="entry name" value="GATA_ZN_FINGER_1"/>
    <property type="match status" value="2"/>
</dbReference>
<comment type="caution">
    <text evidence="10">The sequence shown here is derived from an EMBL/GenBank/DDBJ whole genome shotgun (WGS) entry which is preliminary data.</text>
</comment>
<evidence type="ECO:0000259" key="9">
    <source>
        <dbReference type="PROSITE" id="PS50114"/>
    </source>
</evidence>
<keyword evidence="4" id="KW-0862">Zinc</keyword>
<gene>
    <name evidence="10" type="ORF">TPAB3V08_LOCUS6087</name>
</gene>
<proteinExistence type="predicted"/>
<evidence type="ECO:0000313" key="10">
    <source>
        <dbReference type="EMBL" id="CAG2059121.1"/>
    </source>
</evidence>
<evidence type="ECO:0000256" key="6">
    <source>
        <dbReference type="ARBA" id="ARBA00023163"/>
    </source>
</evidence>
<dbReference type="EMBL" id="CAJPIN010008763">
    <property type="protein sequence ID" value="CAG2059121.1"/>
    <property type="molecule type" value="Genomic_DNA"/>
</dbReference>
<sequence length="235" mass="26858">SDPRLQTQILDSKLRSSTPNSNPRLQTQILDSKLKSSTPNSNPRLQIQILDSKFKFSNLYKYHMLDTVKECVNCGANFTPLWRRDGTGHYLCNACGLYNRINGVNRPPVRNQQKKIASTSNRRNGVCCANCNTTSTTLWRRNNNGEPVCNACGLYFKLHNVSRQLNTIHRSAVLKLLDPPRVSKPYRVNLIRGEPASEHEEGWYTDQEEETKEHKYGAICRRFHGLQHKDGTKTS</sequence>
<feature type="domain" description="GATA-type" evidence="9">
    <location>
        <begin position="122"/>
        <end position="165"/>
    </location>
</feature>
<dbReference type="InterPro" id="IPR039355">
    <property type="entry name" value="Transcription_factor_GATA"/>
</dbReference>
<keyword evidence="11" id="KW-1185">Reference proteome</keyword>
<evidence type="ECO:0000256" key="5">
    <source>
        <dbReference type="ARBA" id="ARBA00023015"/>
    </source>
</evidence>
<dbReference type="PANTHER" id="PTHR10071:SF281">
    <property type="entry name" value="BOX A-BINDING FACTOR-RELATED"/>
    <property type="match status" value="1"/>
</dbReference>
<keyword evidence="2" id="KW-0479">Metal-binding</keyword>
<dbReference type="InterPro" id="IPR013088">
    <property type="entry name" value="Znf_NHR/GATA"/>
</dbReference>
<feature type="domain" description="GATA-type" evidence="9">
    <location>
        <begin position="69"/>
        <end position="122"/>
    </location>
</feature>
<evidence type="ECO:0000313" key="11">
    <source>
        <dbReference type="Proteomes" id="UP001153148"/>
    </source>
</evidence>
<dbReference type="SUPFAM" id="SSF57716">
    <property type="entry name" value="Glucocorticoid receptor-like (DNA-binding domain)"/>
    <property type="match status" value="2"/>
</dbReference>
<keyword evidence="7" id="KW-0539">Nucleus</keyword>
<keyword evidence="6" id="KW-0804">Transcription</keyword>
<keyword evidence="3 8" id="KW-0863">Zinc-finger</keyword>
<dbReference type="PRINTS" id="PR00619">
    <property type="entry name" value="GATAZNFINGER"/>
</dbReference>
<keyword evidence="5" id="KW-0805">Transcription regulation</keyword>
<evidence type="ECO:0000256" key="8">
    <source>
        <dbReference type="PROSITE-ProRule" id="PRU00094"/>
    </source>
</evidence>
<comment type="subcellular location">
    <subcellularLocation>
        <location evidence="1">Nucleus</location>
    </subcellularLocation>
</comment>
<dbReference type="Pfam" id="PF00320">
    <property type="entry name" value="GATA"/>
    <property type="match status" value="2"/>
</dbReference>
<evidence type="ECO:0000256" key="2">
    <source>
        <dbReference type="ARBA" id="ARBA00022723"/>
    </source>
</evidence>
<reference evidence="10" key="1">
    <citation type="submission" date="2021-03" db="EMBL/GenBank/DDBJ databases">
        <authorList>
            <person name="Tran Van P."/>
        </authorList>
    </citation>
    <scope>NUCLEOTIDE SEQUENCE</scope>
</reference>
<dbReference type="PANTHER" id="PTHR10071">
    <property type="entry name" value="TRANSCRIPTION FACTOR GATA FAMILY MEMBER"/>
    <property type="match status" value="1"/>
</dbReference>
<organism evidence="10 11">
    <name type="scientific">Timema podura</name>
    <name type="common">Walking stick</name>
    <dbReference type="NCBI Taxonomy" id="61482"/>
    <lineage>
        <taxon>Eukaryota</taxon>
        <taxon>Metazoa</taxon>
        <taxon>Ecdysozoa</taxon>
        <taxon>Arthropoda</taxon>
        <taxon>Hexapoda</taxon>
        <taxon>Insecta</taxon>
        <taxon>Pterygota</taxon>
        <taxon>Neoptera</taxon>
        <taxon>Polyneoptera</taxon>
        <taxon>Phasmatodea</taxon>
        <taxon>Timematodea</taxon>
        <taxon>Timematoidea</taxon>
        <taxon>Timematidae</taxon>
        <taxon>Timema</taxon>
    </lineage>
</organism>
<dbReference type="Gene3D" id="3.30.50.10">
    <property type="entry name" value="Erythroid Transcription Factor GATA-1, subunit A"/>
    <property type="match status" value="2"/>
</dbReference>
<feature type="non-terminal residue" evidence="10">
    <location>
        <position position="1"/>
    </location>
</feature>
<evidence type="ECO:0000256" key="7">
    <source>
        <dbReference type="ARBA" id="ARBA00023242"/>
    </source>
</evidence>
<dbReference type="CDD" id="cd00202">
    <property type="entry name" value="ZnF_GATA"/>
    <property type="match status" value="2"/>
</dbReference>
<dbReference type="PROSITE" id="PS50114">
    <property type="entry name" value="GATA_ZN_FINGER_2"/>
    <property type="match status" value="2"/>
</dbReference>
<dbReference type="InterPro" id="IPR000679">
    <property type="entry name" value="Znf_GATA"/>
</dbReference>
<dbReference type="Proteomes" id="UP001153148">
    <property type="component" value="Unassembled WGS sequence"/>
</dbReference>
<protein>
    <recommendedName>
        <fullName evidence="9">GATA-type domain-containing protein</fullName>
    </recommendedName>
</protein>